<dbReference type="PANTHER" id="PTHR12300">
    <property type="entry name" value="HVA22-LIKE PROTEINS"/>
    <property type="match status" value="1"/>
</dbReference>
<accession>A0A0C3G9Y8</accession>
<evidence type="ECO:0000313" key="8">
    <source>
        <dbReference type="EMBL" id="KIM88544.1"/>
    </source>
</evidence>
<feature type="transmembrane region" description="Helical" evidence="6">
    <location>
        <begin position="40"/>
        <end position="57"/>
    </location>
</feature>
<dbReference type="OrthoDB" id="434647at2759"/>
<evidence type="ECO:0000256" key="5">
    <source>
        <dbReference type="ARBA" id="ARBA00023136"/>
    </source>
</evidence>
<reference evidence="9" key="2">
    <citation type="submission" date="2015-01" db="EMBL/GenBank/DDBJ databases">
        <title>Evolutionary Origins and Diversification of the Mycorrhizal Mutualists.</title>
        <authorList>
            <consortium name="DOE Joint Genome Institute"/>
            <consortium name="Mycorrhizal Genomics Consortium"/>
            <person name="Kohler A."/>
            <person name="Kuo A."/>
            <person name="Nagy L.G."/>
            <person name="Floudas D."/>
            <person name="Copeland A."/>
            <person name="Barry K.W."/>
            <person name="Cichocki N."/>
            <person name="Veneault-Fourrey C."/>
            <person name="LaButti K."/>
            <person name="Lindquist E.A."/>
            <person name="Lipzen A."/>
            <person name="Lundell T."/>
            <person name="Morin E."/>
            <person name="Murat C."/>
            <person name="Riley R."/>
            <person name="Ohm R."/>
            <person name="Sun H."/>
            <person name="Tunlid A."/>
            <person name="Henrissat B."/>
            <person name="Grigoriev I.V."/>
            <person name="Hibbett D.S."/>
            <person name="Martin F."/>
        </authorList>
    </citation>
    <scope>NUCLEOTIDE SEQUENCE [LARGE SCALE GENOMIC DNA]</scope>
    <source>
        <strain evidence="9">F 1598</strain>
    </source>
</reference>
<evidence type="ECO:0000256" key="7">
    <source>
        <dbReference type="SAM" id="MobiDB-lite"/>
    </source>
</evidence>
<keyword evidence="5 6" id="KW-0472">Membrane</keyword>
<feature type="transmembrane region" description="Helical" evidence="6">
    <location>
        <begin position="6"/>
        <end position="28"/>
    </location>
</feature>
<evidence type="ECO:0000256" key="3">
    <source>
        <dbReference type="ARBA" id="ARBA00022692"/>
    </source>
</evidence>
<dbReference type="EMBL" id="KN832976">
    <property type="protein sequence ID" value="KIM88544.1"/>
    <property type="molecule type" value="Genomic_DNA"/>
</dbReference>
<comment type="subcellular location">
    <subcellularLocation>
        <location evidence="1 6">Membrane</location>
        <topology evidence="1 6">Multi-pass membrane protein</topology>
    </subcellularLocation>
</comment>
<keyword evidence="3 6" id="KW-0812">Transmembrane</keyword>
<dbReference type="Pfam" id="PF03134">
    <property type="entry name" value="TB2_DP1_HVA22"/>
    <property type="match status" value="1"/>
</dbReference>
<keyword evidence="9" id="KW-1185">Reference proteome</keyword>
<protein>
    <recommendedName>
        <fullName evidence="6">Protein YOP1</fullName>
    </recommendedName>
</protein>
<comment type="caution">
    <text evidence="6">Lacks conserved residue(s) required for the propagation of feature annotation.</text>
</comment>
<evidence type="ECO:0000313" key="9">
    <source>
        <dbReference type="Proteomes" id="UP000054166"/>
    </source>
</evidence>
<feature type="region of interest" description="Disordered" evidence="7">
    <location>
        <begin position="184"/>
        <end position="234"/>
    </location>
</feature>
<organism evidence="8 9">
    <name type="scientific">Piloderma croceum (strain F 1598)</name>
    <dbReference type="NCBI Taxonomy" id="765440"/>
    <lineage>
        <taxon>Eukaryota</taxon>
        <taxon>Fungi</taxon>
        <taxon>Dikarya</taxon>
        <taxon>Basidiomycota</taxon>
        <taxon>Agaricomycotina</taxon>
        <taxon>Agaricomycetes</taxon>
        <taxon>Agaricomycetidae</taxon>
        <taxon>Atheliales</taxon>
        <taxon>Atheliaceae</taxon>
        <taxon>Piloderma</taxon>
    </lineage>
</organism>
<dbReference type="InParanoid" id="A0A0C3G9Y8"/>
<dbReference type="PANTHER" id="PTHR12300:SF161">
    <property type="entry name" value="RECEPTOR EXPRESSION-ENHANCING PROTEIN"/>
    <property type="match status" value="1"/>
</dbReference>
<gene>
    <name evidence="8" type="ORF">PILCRDRAFT_813488</name>
</gene>
<reference evidence="8 9" key="1">
    <citation type="submission" date="2014-04" db="EMBL/GenBank/DDBJ databases">
        <authorList>
            <consortium name="DOE Joint Genome Institute"/>
            <person name="Kuo A."/>
            <person name="Tarkka M."/>
            <person name="Buscot F."/>
            <person name="Kohler A."/>
            <person name="Nagy L.G."/>
            <person name="Floudas D."/>
            <person name="Copeland A."/>
            <person name="Barry K.W."/>
            <person name="Cichocki N."/>
            <person name="Veneault-Fourrey C."/>
            <person name="LaButti K."/>
            <person name="Lindquist E.A."/>
            <person name="Lipzen A."/>
            <person name="Lundell T."/>
            <person name="Morin E."/>
            <person name="Murat C."/>
            <person name="Sun H."/>
            <person name="Tunlid A."/>
            <person name="Henrissat B."/>
            <person name="Grigoriev I.V."/>
            <person name="Hibbett D.S."/>
            <person name="Martin F."/>
            <person name="Nordberg H.P."/>
            <person name="Cantor M.N."/>
            <person name="Hua S.X."/>
        </authorList>
    </citation>
    <scope>NUCLEOTIDE SEQUENCE [LARGE SCALE GENOMIC DNA]</scope>
    <source>
        <strain evidence="8 9">F 1598</strain>
    </source>
</reference>
<dbReference type="AlphaFoldDB" id="A0A0C3G9Y8"/>
<evidence type="ECO:0000256" key="1">
    <source>
        <dbReference type="ARBA" id="ARBA00004141"/>
    </source>
</evidence>
<name>A0A0C3G9Y8_PILCF</name>
<evidence type="ECO:0000256" key="6">
    <source>
        <dbReference type="RuleBase" id="RU362006"/>
    </source>
</evidence>
<dbReference type="InterPro" id="IPR004345">
    <property type="entry name" value="TB2_DP1_HVA22"/>
</dbReference>
<proteinExistence type="inferred from homology"/>
<dbReference type="FunCoup" id="A0A0C3G9Y8">
    <property type="interactions" value="4"/>
</dbReference>
<evidence type="ECO:0000256" key="2">
    <source>
        <dbReference type="ARBA" id="ARBA00008573"/>
    </source>
</evidence>
<keyword evidence="4 6" id="KW-1133">Transmembrane helix</keyword>
<dbReference type="HOGENOM" id="CLU_061852_1_0_1"/>
<sequence>MLMSLISNVMSAYFAFLLPCYSTFKALAHRPVSEPDLERLSMYWTVVGAFVAFQYTAEWLISWFPFYFEIKTLFLLFIALPQIQGSTFIYQNYLQPFFSKNETELDAGISSFQNHIWVFVQTRLSGLIDIIWSLVNKTPASRQPAAPGTSQQPSSATGGFTMDSALGLWKTYGPAVLGGISHSSGNASSTSAPQPNAFPNAERMPSDSYISSIPAGTPNSHSSAAPSFPEPQHF</sequence>
<dbReference type="GO" id="GO:0016020">
    <property type="term" value="C:membrane"/>
    <property type="evidence" value="ECO:0007669"/>
    <property type="project" value="UniProtKB-SubCell"/>
</dbReference>
<comment type="similarity">
    <text evidence="2 6">Belongs to the DP1 family.</text>
</comment>
<dbReference type="Proteomes" id="UP000054166">
    <property type="component" value="Unassembled WGS sequence"/>
</dbReference>
<evidence type="ECO:0000256" key="4">
    <source>
        <dbReference type="ARBA" id="ARBA00022989"/>
    </source>
</evidence>